<keyword evidence="3 9" id="KW-0479">Metal-binding</keyword>
<comment type="function">
    <text evidence="9">Condenses 4-methyl-5-(beta-hydroxyethyl)thiazole monophosphate (THZ-P) and 2-methyl-4-amino-5-hydroxymethyl pyrimidine pyrophosphate (HMP-PP) to form thiamine monophosphate (TMP).</text>
</comment>
<feature type="binding site" evidence="9">
    <location>
        <begin position="186"/>
        <end position="187"/>
    </location>
    <ligand>
        <name>2-[(2R,5Z)-2-carboxy-4-methylthiazol-5(2H)-ylidene]ethyl phosphate</name>
        <dbReference type="ChEBI" id="CHEBI:62899"/>
    </ligand>
</feature>
<keyword evidence="4 9" id="KW-0460">Magnesium</keyword>
<comment type="pathway">
    <text evidence="1 9 11">Cofactor biosynthesis; thiamine diphosphate biosynthesis; thiamine phosphate from 4-amino-2-methyl-5-diphosphomethylpyrimidine and 4-methyl-5-(2-phosphoethyl)-thiazole: step 1/1.</text>
</comment>
<reference evidence="13 14" key="1">
    <citation type="journal article" date="2023" name="Int. J. Syst. Evol. Microbiol.">
        <title>Physiological and genomic analyses of cobalamin (vitamin B12)-auxotrophy of Lysobacter auxotrophicus sp. nov., a methionine-auxotrophic chitinolytic bacterium isolated from chitin-treated soil.</title>
        <authorList>
            <person name="Saito A."/>
            <person name="Dohra H."/>
            <person name="Hamada M."/>
            <person name="Moriuchi R."/>
            <person name="Kotsuchibashi Y."/>
            <person name="Mori K."/>
        </authorList>
    </citation>
    <scope>NUCLEOTIDE SEQUENCE [LARGE SCALE GENOMIC DNA]</scope>
    <source>
        <strain evidence="13 14">5-21a</strain>
    </source>
</reference>
<dbReference type="CDD" id="cd00564">
    <property type="entry name" value="TMP_TenI"/>
    <property type="match status" value="1"/>
</dbReference>
<dbReference type="EC" id="2.5.1.3" evidence="9"/>
<gene>
    <name evidence="9 13" type="primary">thiE</name>
    <name evidence="13" type="ORF">LA521A_31780</name>
</gene>
<dbReference type="EMBL" id="AP027041">
    <property type="protein sequence ID" value="BDU17977.1"/>
    <property type="molecule type" value="Genomic_DNA"/>
</dbReference>
<dbReference type="Proteomes" id="UP001317822">
    <property type="component" value="Chromosome"/>
</dbReference>
<dbReference type="PANTHER" id="PTHR20857:SF15">
    <property type="entry name" value="THIAMINE-PHOSPHATE SYNTHASE"/>
    <property type="match status" value="1"/>
</dbReference>
<keyword evidence="5 9" id="KW-0784">Thiamine biosynthesis</keyword>
<dbReference type="HAMAP" id="MF_00097">
    <property type="entry name" value="TMP_synthase"/>
    <property type="match status" value="1"/>
</dbReference>
<feature type="binding site" evidence="9">
    <location>
        <position position="166"/>
    </location>
    <ligand>
        <name>2-[(2R,5Z)-2-carboxy-4-methylthiazol-5(2H)-ylidene]ethyl phosphate</name>
        <dbReference type="ChEBI" id="CHEBI:62899"/>
    </ligand>
</feature>
<dbReference type="NCBIfam" id="TIGR00693">
    <property type="entry name" value="thiE"/>
    <property type="match status" value="1"/>
</dbReference>
<evidence type="ECO:0000256" key="6">
    <source>
        <dbReference type="ARBA" id="ARBA00047334"/>
    </source>
</evidence>
<feature type="binding site" evidence="9">
    <location>
        <begin position="39"/>
        <end position="43"/>
    </location>
    <ligand>
        <name>4-amino-2-methyl-5-(diphosphooxymethyl)pyrimidine</name>
        <dbReference type="ChEBI" id="CHEBI:57841"/>
    </ligand>
</feature>
<evidence type="ECO:0000256" key="8">
    <source>
        <dbReference type="ARBA" id="ARBA00047883"/>
    </source>
</evidence>
<feature type="binding site" evidence="9">
    <location>
        <position position="91"/>
    </location>
    <ligand>
        <name>Mg(2+)</name>
        <dbReference type="ChEBI" id="CHEBI:18420"/>
    </ligand>
</feature>
<evidence type="ECO:0000313" key="14">
    <source>
        <dbReference type="Proteomes" id="UP001317822"/>
    </source>
</evidence>
<dbReference type="InterPro" id="IPR013785">
    <property type="entry name" value="Aldolase_TIM"/>
</dbReference>
<organism evidence="13 14">
    <name type="scientific">Lysobacter auxotrophicus</name>
    <dbReference type="NCBI Taxonomy" id="2992573"/>
    <lineage>
        <taxon>Bacteria</taxon>
        <taxon>Pseudomonadati</taxon>
        <taxon>Pseudomonadota</taxon>
        <taxon>Gammaproteobacteria</taxon>
        <taxon>Lysobacterales</taxon>
        <taxon>Lysobacteraceae</taxon>
        <taxon>Lysobacter</taxon>
    </lineage>
</organism>
<dbReference type="SUPFAM" id="SSF51391">
    <property type="entry name" value="Thiamin phosphate synthase"/>
    <property type="match status" value="1"/>
</dbReference>
<proteinExistence type="inferred from homology"/>
<evidence type="ECO:0000256" key="4">
    <source>
        <dbReference type="ARBA" id="ARBA00022842"/>
    </source>
</evidence>
<evidence type="ECO:0000256" key="9">
    <source>
        <dbReference type="HAMAP-Rule" id="MF_00097"/>
    </source>
</evidence>
<dbReference type="RefSeq" id="WP_281779866.1">
    <property type="nucleotide sequence ID" value="NZ_AP027041.1"/>
</dbReference>
<dbReference type="InterPro" id="IPR036206">
    <property type="entry name" value="ThiamineP_synth_sf"/>
</dbReference>
<dbReference type="InterPro" id="IPR022998">
    <property type="entry name" value="ThiamineP_synth_TenI"/>
</dbReference>
<feature type="binding site" evidence="9">
    <location>
        <position position="140"/>
    </location>
    <ligand>
        <name>4-amino-2-methyl-5-(diphosphooxymethyl)pyrimidine</name>
        <dbReference type="ChEBI" id="CHEBI:57841"/>
    </ligand>
</feature>
<dbReference type="InterPro" id="IPR034291">
    <property type="entry name" value="TMP_synthase"/>
</dbReference>
<evidence type="ECO:0000256" key="7">
    <source>
        <dbReference type="ARBA" id="ARBA00047851"/>
    </source>
</evidence>
<evidence type="ECO:0000256" key="5">
    <source>
        <dbReference type="ARBA" id="ARBA00022977"/>
    </source>
</evidence>
<dbReference type="Gene3D" id="3.20.20.70">
    <property type="entry name" value="Aldolase class I"/>
    <property type="match status" value="1"/>
</dbReference>
<evidence type="ECO:0000256" key="10">
    <source>
        <dbReference type="RuleBase" id="RU003826"/>
    </source>
</evidence>
<evidence type="ECO:0000259" key="12">
    <source>
        <dbReference type="Pfam" id="PF02581"/>
    </source>
</evidence>
<accession>A0ABM8DHB7</accession>
<dbReference type="PANTHER" id="PTHR20857">
    <property type="entry name" value="THIAMINE-PHOSPHATE PYROPHOSPHORYLASE"/>
    <property type="match status" value="1"/>
</dbReference>
<evidence type="ECO:0000256" key="1">
    <source>
        <dbReference type="ARBA" id="ARBA00005165"/>
    </source>
</evidence>
<comment type="similarity">
    <text evidence="9 10">Belongs to the thiamine-phosphate synthase family.</text>
</comment>
<dbReference type="Pfam" id="PF02581">
    <property type="entry name" value="TMP-TENI"/>
    <property type="match status" value="1"/>
</dbReference>
<feature type="binding site" evidence="9">
    <location>
        <position position="71"/>
    </location>
    <ligand>
        <name>4-amino-2-methyl-5-(diphosphooxymethyl)pyrimidine</name>
        <dbReference type="ChEBI" id="CHEBI:57841"/>
    </ligand>
</feature>
<comment type="cofactor">
    <cofactor evidence="9">
        <name>Mg(2+)</name>
        <dbReference type="ChEBI" id="CHEBI:18420"/>
    </cofactor>
    <text evidence="9">Binds 1 Mg(2+) ion per subunit.</text>
</comment>
<evidence type="ECO:0000256" key="2">
    <source>
        <dbReference type="ARBA" id="ARBA00022679"/>
    </source>
</evidence>
<protein>
    <recommendedName>
        <fullName evidence="9">Thiamine-phosphate synthase</fullName>
        <shortName evidence="9">TP synthase</shortName>
        <shortName evidence="9">TPS</shortName>
        <ecNumber evidence="9">2.5.1.3</ecNumber>
    </recommendedName>
    <alternativeName>
        <fullName evidence="9">Thiamine-phosphate pyrophosphorylase</fullName>
        <shortName evidence="9">TMP pyrophosphorylase</shortName>
        <shortName evidence="9">TMP-PPase</shortName>
    </alternativeName>
</protein>
<comment type="catalytic activity">
    <reaction evidence="6 9 10">
        <text>4-methyl-5-(2-phosphooxyethyl)-thiazole + 4-amino-2-methyl-5-(diphosphooxymethyl)pyrimidine + H(+) = thiamine phosphate + diphosphate</text>
        <dbReference type="Rhea" id="RHEA:22328"/>
        <dbReference type="ChEBI" id="CHEBI:15378"/>
        <dbReference type="ChEBI" id="CHEBI:33019"/>
        <dbReference type="ChEBI" id="CHEBI:37575"/>
        <dbReference type="ChEBI" id="CHEBI:57841"/>
        <dbReference type="ChEBI" id="CHEBI:58296"/>
        <dbReference type="EC" id="2.5.1.3"/>
    </reaction>
</comment>
<comment type="catalytic activity">
    <reaction evidence="8 9 10">
        <text>2-[(2R,5Z)-2-carboxy-4-methylthiazol-5(2H)-ylidene]ethyl phosphate + 4-amino-2-methyl-5-(diphosphooxymethyl)pyrimidine + 2 H(+) = thiamine phosphate + CO2 + diphosphate</text>
        <dbReference type="Rhea" id="RHEA:47844"/>
        <dbReference type="ChEBI" id="CHEBI:15378"/>
        <dbReference type="ChEBI" id="CHEBI:16526"/>
        <dbReference type="ChEBI" id="CHEBI:33019"/>
        <dbReference type="ChEBI" id="CHEBI:37575"/>
        <dbReference type="ChEBI" id="CHEBI:57841"/>
        <dbReference type="ChEBI" id="CHEBI:62899"/>
        <dbReference type="EC" id="2.5.1.3"/>
    </reaction>
</comment>
<feature type="domain" description="Thiamine phosphate synthase/TenI" evidence="12">
    <location>
        <begin position="10"/>
        <end position="189"/>
    </location>
</feature>
<evidence type="ECO:0000256" key="11">
    <source>
        <dbReference type="RuleBase" id="RU004253"/>
    </source>
</evidence>
<keyword evidence="2 9" id="KW-0808">Transferase</keyword>
<name>A0ABM8DHB7_9GAMM</name>
<evidence type="ECO:0000256" key="3">
    <source>
        <dbReference type="ARBA" id="ARBA00022723"/>
    </source>
</evidence>
<sequence>MNPPRPPRGLYAITPDDSDTRRLMARVETVLAAGTTWLQYRNKAADASLREAQARELLPLCRRYGVALIVNDDWRLAAAIGADGAHLGEDDGELAAAREALGATAIIGASCYDDLDLARQAAAAGASYIAFGAFFPSPTKPNARRATLDLLRDSAALGVPRVAIGGITPDNARPLVDAGADLLAVISGVFDAADPAAAVRAYLDCFDARPAHSSLTKDTRTP</sequence>
<feature type="binding site" evidence="9">
    <location>
        <begin position="137"/>
        <end position="139"/>
    </location>
    <ligand>
        <name>2-[(2R,5Z)-2-carboxy-4-methylthiazol-5(2H)-ylidene]ethyl phosphate</name>
        <dbReference type="ChEBI" id="CHEBI:62899"/>
    </ligand>
</feature>
<evidence type="ECO:0000313" key="13">
    <source>
        <dbReference type="EMBL" id="BDU17977.1"/>
    </source>
</evidence>
<keyword evidence="14" id="KW-1185">Reference proteome</keyword>
<comment type="catalytic activity">
    <reaction evidence="7 9 10">
        <text>2-(2-carboxy-4-methylthiazol-5-yl)ethyl phosphate + 4-amino-2-methyl-5-(diphosphooxymethyl)pyrimidine + 2 H(+) = thiamine phosphate + CO2 + diphosphate</text>
        <dbReference type="Rhea" id="RHEA:47848"/>
        <dbReference type="ChEBI" id="CHEBI:15378"/>
        <dbReference type="ChEBI" id="CHEBI:16526"/>
        <dbReference type="ChEBI" id="CHEBI:33019"/>
        <dbReference type="ChEBI" id="CHEBI:37575"/>
        <dbReference type="ChEBI" id="CHEBI:57841"/>
        <dbReference type="ChEBI" id="CHEBI:62890"/>
        <dbReference type="EC" id="2.5.1.3"/>
    </reaction>
</comment>
<feature type="binding site" evidence="9">
    <location>
        <position position="72"/>
    </location>
    <ligand>
        <name>Mg(2+)</name>
        <dbReference type="ChEBI" id="CHEBI:18420"/>
    </ligand>
</feature>
<feature type="binding site" evidence="9">
    <location>
        <position position="110"/>
    </location>
    <ligand>
        <name>4-amino-2-methyl-5-(diphosphooxymethyl)pyrimidine</name>
        <dbReference type="ChEBI" id="CHEBI:57841"/>
    </ligand>
</feature>